<feature type="transmembrane region" description="Helical" evidence="10">
    <location>
        <begin position="239"/>
        <end position="263"/>
    </location>
</feature>
<feature type="transmembrane region" description="Helical" evidence="10">
    <location>
        <begin position="417"/>
        <end position="436"/>
    </location>
</feature>
<evidence type="ECO:0000313" key="12">
    <source>
        <dbReference type="Proteomes" id="UP000247838"/>
    </source>
</evidence>
<feature type="transmembrane region" description="Helical" evidence="10">
    <location>
        <begin position="99"/>
        <end position="116"/>
    </location>
</feature>
<dbReference type="RefSeq" id="WP_024496422.1">
    <property type="nucleotide sequence ID" value="NZ_QGLM01000012.1"/>
</dbReference>
<dbReference type="GO" id="GO:0015297">
    <property type="term" value="F:antiporter activity"/>
    <property type="evidence" value="ECO:0007669"/>
    <property type="project" value="UniProtKB-KW"/>
</dbReference>
<feature type="transmembrane region" description="Helical" evidence="10">
    <location>
        <begin position="385"/>
        <end position="405"/>
    </location>
</feature>
<feature type="transmembrane region" description="Helical" evidence="10">
    <location>
        <begin position="283"/>
        <end position="305"/>
    </location>
</feature>
<feature type="transmembrane region" description="Helical" evidence="10">
    <location>
        <begin position="136"/>
        <end position="156"/>
    </location>
</feature>
<comment type="caution">
    <text evidence="11">The sequence shown here is derived from an EMBL/GenBank/DDBJ whole genome shotgun (WGS) entry which is preliminary data.</text>
</comment>
<dbReference type="Pfam" id="PF01554">
    <property type="entry name" value="MatE"/>
    <property type="match status" value="2"/>
</dbReference>
<protein>
    <recommendedName>
        <fullName evidence="9">Multidrug-efflux transporter</fullName>
    </recommendedName>
</protein>
<dbReference type="GO" id="GO:0006811">
    <property type="term" value="P:monoatomic ion transport"/>
    <property type="evidence" value="ECO:0007669"/>
    <property type="project" value="UniProtKB-KW"/>
</dbReference>
<dbReference type="InterPro" id="IPR002528">
    <property type="entry name" value="MATE_fam"/>
</dbReference>
<dbReference type="AlphaFoldDB" id="A0A318N307"/>
<evidence type="ECO:0000256" key="3">
    <source>
        <dbReference type="ARBA" id="ARBA00022449"/>
    </source>
</evidence>
<feature type="transmembrane region" description="Helical" evidence="10">
    <location>
        <begin position="317"/>
        <end position="336"/>
    </location>
</feature>
<accession>A0A318N307</accession>
<evidence type="ECO:0000256" key="8">
    <source>
        <dbReference type="ARBA" id="ARBA00023136"/>
    </source>
</evidence>
<organism evidence="11 12">
    <name type="scientific">Frischella perrara</name>
    <dbReference type="NCBI Taxonomy" id="1267021"/>
    <lineage>
        <taxon>Bacteria</taxon>
        <taxon>Pseudomonadati</taxon>
        <taxon>Pseudomonadota</taxon>
        <taxon>Gammaproteobacteria</taxon>
        <taxon>Orbales</taxon>
        <taxon>Orbaceae</taxon>
        <taxon>Frischella</taxon>
    </lineage>
</organism>
<dbReference type="InterPro" id="IPR048279">
    <property type="entry name" value="MdtK-like"/>
</dbReference>
<comment type="subcellular location">
    <subcellularLocation>
        <location evidence="1">Cell inner membrane</location>
        <topology evidence="1">Multi-pass membrane protein</topology>
    </subcellularLocation>
</comment>
<dbReference type="PANTHER" id="PTHR43298">
    <property type="entry name" value="MULTIDRUG RESISTANCE PROTEIN NORM-RELATED"/>
    <property type="match status" value="1"/>
</dbReference>
<dbReference type="GeneID" id="29849683"/>
<feature type="transmembrane region" description="Helical" evidence="10">
    <location>
        <begin position="168"/>
        <end position="189"/>
    </location>
</feature>
<proteinExistence type="predicted"/>
<dbReference type="EMBL" id="QGLM01000012">
    <property type="protein sequence ID" value="PXY95504.1"/>
    <property type="molecule type" value="Genomic_DNA"/>
</dbReference>
<dbReference type="NCBIfam" id="TIGR00797">
    <property type="entry name" value="matE"/>
    <property type="match status" value="1"/>
</dbReference>
<feature type="transmembrane region" description="Helical" evidence="10">
    <location>
        <begin position="21"/>
        <end position="47"/>
    </location>
</feature>
<name>A0A318N307_FRIPE</name>
<keyword evidence="5 10" id="KW-0812">Transmembrane</keyword>
<evidence type="ECO:0000256" key="9">
    <source>
        <dbReference type="ARBA" id="ARBA00031636"/>
    </source>
</evidence>
<dbReference type="GO" id="GO:0005886">
    <property type="term" value="C:plasma membrane"/>
    <property type="evidence" value="ECO:0007669"/>
    <property type="project" value="UniProtKB-SubCell"/>
</dbReference>
<evidence type="ECO:0000256" key="2">
    <source>
        <dbReference type="ARBA" id="ARBA00022448"/>
    </source>
</evidence>
<keyword evidence="7" id="KW-0406">Ion transport</keyword>
<keyword evidence="2" id="KW-0813">Transport</keyword>
<evidence type="ECO:0000313" key="11">
    <source>
        <dbReference type="EMBL" id="PXY95504.1"/>
    </source>
</evidence>
<keyword evidence="4" id="KW-1003">Cell membrane</keyword>
<sequence>MTYTNSMNKNKMNIPKLLLNQAWPIFIGQLAVTSYSIIDLIIVGHFSSLDIAIVGVGDNVFFTIFIGFSAILLILPPLYAQKYSDGGFENVKNLTAQGFWLAIILSIIVCFILLNAEPLINISHLDEQSFFKVNEYLTILIIGVPALLIYKIIFAYASGIYKPKIIMFTNFIGLAIKGVLTYLFVLGFYSIPAMGVNGCALGTVCASWLVLIIAICIFFKKKIPLSISFKISTKTQLFLLKTGGPIGLTFLVDYSSFTIIGLLVANLGLTTMASHQIAANVSYISYLIPLSIGSASSVIVGSYLVKENQLAKKVGFSCIKSGVLIAFIYSLLLFLLRKQIASFYTTDQIVCDVASLLIGFVACYHFFDAIYTIVSGVLRSFNKTFIPTLILGSCLWGIGLCGGYFLTFDGEFGVKGFWFALIIAAIIASKITLLYFHNITLPNKYKEG</sequence>
<evidence type="ECO:0000256" key="4">
    <source>
        <dbReference type="ARBA" id="ARBA00022475"/>
    </source>
</evidence>
<evidence type="ECO:0000256" key="10">
    <source>
        <dbReference type="SAM" id="Phobius"/>
    </source>
</evidence>
<feature type="transmembrane region" description="Helical" evidence="10">
    <location>
        <begin position="356"/>
        <end position="378"/>
    </location>
</feature>
<gene>
    <name evidence="11" type="ORF">DKK76_05155</name>
</gene>
<dbReference type="PANTHER" id="PTHR43298:SF2">
    <property type="entry name" value="FMN_FAD EXPORTER YEEO-RELATED"/>
    <property type="match status" value="1"/>
</dbReference>
<dbReference type="PIRSF" id="PIRSF006603">
    <property type="entry name" value="DinF"/>
    <property type="match status" value="1"/>
</dbReference>
<evidence type="ECO:0000256" key="6">
    <source>
        <dbReference type="ARBA" id="ARBA00022989"/>
    </source>
</evidence>
<keyword evidence="6 10" id="KW-1133">Transmembrane helix</keyword>
<evidence type="ECO:0000256" key="7">
    <source>
        <dbReference type="ARBA" id="ARBA00023065"/>
    </source>
</evidence>
<reference evidence="11 12" key="1">
    <citation type="submission" date="2018-05" db="EMBL/GenBank/DDBJ databases">
        <title>Reference genomes for bee gut microbiota database.</title>
        <authorList>
            <person name="Ellegaard K.M."/>
        </authorList>
    </citation>
    <scope>NUCLEOTIDE SEQUENCE [LARGE SCALE GENOMIC DNA]</scope>
    <source>
        <strain evidence="11 12">ESL0167</strain>
    </source>
</reference>
<feature type="transmembrane region" description="Helical" evidence="10">
    <location>
        <begin position="195"/>
        <end position="219"/>
    </location>
</feature>
<dbReference type="Proteomes" id="UP000247838">
    <property type="component" value="Unassembled WGS sequence"/>
</dbReference>
<keyword evidence="3" id="KW-0050">Antiport</keyword>
<evidence type="ECO:0000256" key="1">
    <source>
        <dbReference type="ARBA" id="ARBA00004429"/>
    </source>
</evidence>
<dbReference type="InterPro" id="IPR050222">
    <property type="entry name" value="MATE_MdtK"/>
</dbReference>
<dbReference type="GO" id="GO:0042910">
    <property type="term" value="F:xenobiotic transmembrane transporter activity"/>
    <property type="evidence" value="ECO:0007669"/>
    <property type="project" value="InterPro"/>
</dbReference>
<evidence type="ECO:0000256" key="5">
    <source>
        <dbReference type="ARBA" id="ARBA00022692"/>
    </source>
</evidence>
<keyword evidence="8 10" id="KW-0472">Membrane</keyword>
<feature type="transmembrane region" description="Helical" evidence="10">
    <location>
        <begin position="59"/>
        <end position="79"/>
    </location>
</feature>